<evidence type="ECO:0000256" key="4">
    <source>
        <dbReference type="ARBA" id="ARBA00022618"/>
    </source>
</evidence>
<organism evidence="16 17">
    <name type="scientific">Candidatus Daviesbacteria bacterium RIFCSPHIGHO2_01_FULL_41_23</name>
    <dbReference type="NCBI Taxonomy" id="1797764"/>
    <lineage>
        <taxon>Bacteria</taxon>
        <taxon>Candidatus Daviesiibacteriota</taxon>
    </lineage>
</organism>
<evidence type="ECO:0000256" key="8">
    <source>
        <dbReference type="ARBA" id="ARBA00023306"/>
    </source>
</evidence>
<dbReference type="CDD" id="cd01555">
    <property type="entry name" value="UdpNAET"/>
    <property type="match status" value="1"/>
</dbReference>
<comment type="pathway">
    <text evidence="2">Cell wall biogenesis; peptidoglycan biosynthesis.</text>
</comment>
<keyword evidence="7" id="KW-0573">Peptidoglycan synthesis</keyword>
<evidence type="ECO:0000256" key="3">
    <source>
        <dbReference type="ARBA" id="ARBA00022490"/>
    </source>
</evidence>
<name>A0A1F5ITQ7_9BACT</name>
<evidence type="ECO:0000256" key="9">
    <source>
        <dbReference type="ARBA" id="ARBA00023316"/>
    </source>
</evidence>
<evidence type="ECO:0000256" key="1">
    <source>
        <dbReference type="ARBA" id="ARBA00004496"/>
    </source>
</evidence>
<dbReference type="NCBIfam" id="TIGR01072">
    <property type="entry name" value="murA"/>
    <property type="match status" value="1"/>
</dbReference>
<dbReference type="AlphaFoldDB" id="A0A1F5ITQ7"/>
<comment type="caution">
    <text evidence="16">The sequence shown here is derived from an EMBL/GenBank/DDBJ whole genome shotgun (WGS) entry which is preliminary data.</text>
</comment>
<evidence type="ECO:0000256" key="13">
    <source>
        <dbReference type="ARBA" id="ARBA00047527"/>
    </source>
</evidence>
<evidence type="ECO:0000313" key="17">
    <source>
        <dbReference type="Proteomes" id="UP000176336"/>
    </source>
</evidence>
<evidence type="ECO:0000313" key="16">
    <source>
        <dbReference type="EMBL" id="OGE19700.1"/>
    </source>
</evidence>
<dbReference type="NCBIfam" id="NF006873">
    <property type="entry name" value="PRK09369.1"/>
    <property type="match status" value="1"/>
</dbReference>
<dbReference type="GO" id="GO:0008360">
    <property type="term" value="P:regulation of cell shape"/>
    <property type="evidence" value="ECO:0007669"/>
    <property type="project" value="UniProtKB-KW"/>
</dbReference>
<dbReference type="Gene3D" id="3.65.10.10">
    <property type="entry name" value="Enolpyruvate transferase domain"/>
    <property type="match status" value="2"/>
</dbReference>
<dbReference type="SUPFAM" id="SSF55205">
    <property type="entry name" value="EPT/RTPC-like"/>
    <property type="match status" value="1"/>
</dbReference>
<evidence type="ECO:0000256" key="12">
    <source>
        <dbReference type="ARBA" id="ARBA00039754"/>
    </source>
</evidence>
<proteinExistence type="inferred from homology"/>
<dbReference type="EC" id="2.5.1.7" evidence="11 14"/>
<accession>A0A1F5ITQ7</accession>
<evidence type="ECO:0000256" key="10">
    <source>
        <dbReference type="ARBA" id="ARBA00038367"/>
    </source>
</evidence>
<dbReference type="PANTHER" id="PTHR43783:SF1">
    <property type="entry name" value="UDP-N-ACETYLGLUCOSAMINE 1-CARBOXYVINYLTRANSFERASE"/>
    <property type="match status" value="1"/>
</dbReference>
<keyword evidence="4" id="KW-0132">Cell division</keyword>
<keyword evidence="9" id="KW-0961">Cell wall biogenesis/degradation</keyword>
<reference evidence="16 17" key="1">
    <citation type="journal article" date="2016" name="Nat. Commun.">
        <title>Thousands of microbial genomes shed light on interconnected biogeochemical processes in an aquifer system.</title>
        <authorList>
            <person name="Anantharaman K."/>
            <person name="Brown C.T."/>
            <person name="Hug L.A."/>
            <person name="Sharon I."/>
            <person name="Castelle C.J."/>
            <person name="Probst A.J."/>
            <person name="Thomas B.C."/>
            <person name="Singh A."/>
            <person name="Wilkins M.J."/>
            <person name="Karaoz U."/>
            <person name="Brodie E.L."/>
            <person name="Williams K.H."/>
            <person name="Hubbard S.S."/>
            <person name="Banfield J.F."/>
        </authorList>
    </citation>
    <scope>NUCLEOTIDE SEQUENCE [LARGE SCALE GENOMIC DNA]</scope>
</reference>
<dbReference type="GO" id="GO:0009252">
    <property type="term" value="P:peptidoglycan biosynthetic process"/>
    <property type="evidence" value="ECO:0007669"/>
    <property type="project" value="UniProtKB-UniRule"/>
</dbReference>
<dbReference type="InterPro" id="IPR013792">
    <property type="entry name" value="RNA3'P_cycl/enolpyr_Trfase_a/b"/>
</dbReference>
<dbReference type="GO" id="GO:0008760">
    <property type="term" value="F:UDP-N-acetylglucosamine 1-carboxyvinyltransferase activity"/>
    <property type="evidence" value="ECO:0007669"/>
    <property type="project" value="UniProtKB-UniRule"/>
</dbReference>
<dbReference type="Proteomes" id="UP000176336">
    <property type="component" value="Unassembled WGS sequence"/>
</dbReference>
<keyword evidence="8" id="KW-0131">Cell cycle</keyword>
<dbReference type="GO" id="GO:0019277">
    <property type="term" value="P:UDP-N-acetylgalactosamine biosynthetic process"/>
    <property type="evidence" value="ECO:0007669"/>
    <property type="project" value="InterPro"/>
</dbReference>
<dbReference type="GO" id="GO:0051301">
    <property type="term" value="P:cell division"/>
    <property type="evidence" value="ECO:0007669"/>
    <property type="project" value="UniProtKB-KW"/>
</dbReference>
<protein>
    <recommendedName>
        <fullName evidence="12 14">UDP-N-acetylglucosamine 1-carboxyvinyltransferase</fullName>
        <ecNumber evidence="11 14">2.5.1.7</ecNumber>
    </recommendedName>
</protein>
<evidence type="ECO:0000259" key="15">
    <source>
        <dbReference type="Pfam" id="PF00275"/>
    </source>
</evidence>
<keyword evidence="3" id="KW-0963">Cytoplasm</keyword>
<comment type="similarity">
    <text evidence="10">Belongs to the EPSP synthase family. MurA subfamily.</text>
</comment>
<feature type="domain" description="Enolpyruvate transferase" evidence="15">
    <location>
        <begin position="7"/>
        <end position="404"/>
    </location>
</feature>
<evidence type="ECO:0000256" key="14">
    <source>
        <dbReference type="NCBIfam" id="TIGR01072"/>
    </source>
</evidence>
<evidence type="ECO:0000256" key="11">
    <source>
        <dbReference type="ARBA" id="ARBA00039108"/>
    </source>
</evidence>
<dbReference type="EMBL" id="MFCR01000002">
    <property type="protein sequence ID" value="OGE19700.1"/>
    <property type="molecule type" value="Genomic_DNA"/>
</dbReference>
<dbReference type="Pfam" id="PF00275">
    <property type="entry name" value="EPSP_synthase"/>
    <property type="match status" value="1"/>
</dbReference>
<dbReference type="InterPro" id="IPR036968">
    <property type="entry name" value="Enolpyruvate_Tfrase_sf"/>
</dbReference>
<dbReference type="InterPro" id="IPR001986">
    <property type="entry name" value="Enolpyruvate_Tfrase_dom"/>
</dbReference>
<comment type="subcellular location">
    <subcellularLocation>
        <location evidence="1">Cytoplasm</location>
    </subcellularLocation>
</comment>
<comment type="catalytic activity">
    <reaction evidence="13">
        <text>phosphoenolpyruvate + UDP-N-acetyl-alpha-D-glucosamine = UDP-N-acetyl-3-O-(1-carboxyvinyl)-alpha-D-glucosamine + phosphate</text>
        <dbReference type="Rhea" id="RHEA:18681"/>
        <dbReference type="ChEBI" id="CHEBI:43474"/>
        <dbReference type="ChEBI" id="CHEBI:57705"/>
        <dbReference type="ChEBI" id="CHEBI:58702"/>
        <dbReference type="ChEBI" id="CHEBI:68483"/>
        <dbReference type="EC" id="2.5.1.7"/>
    </reaction>
</comment>
<evidence type="ECO:0000256" key="2">
    <source>
        <dbReference type="ARBA" id="ARBA00004752"/>
    </source>
</evidence>
<gene>
    <name evidence="16" type="ORF">A2871_03520</name>
</gene>
<evidence type="ECO:0000256" key="5">
    <source>
        <dbReference type="ARBA" id="ARBA00022679"/>
    </source>
</evidence>
<dbReference type="GO" id="GO:0005737">
    <property type="term" value="C:cytoplasm"/>
    <property type="evidence" value="ECO:0007669"/>
    <property type="project" value="UniProtKB-SubCell"/>
</dbReference>
<dbReference type="GO" id="GO:0071555">
    <property type="term" value="P:cell wall organization"/>
    <property type="evidence" value="ECO:0007669"/>
    <property type="project" value="UniProtKB-KW"/>
</dbReference>
<keyword evidence="5 16" id="KW-0808">Transferase</keyword>
<sequence>MKYIINGGLKLSGKVSVSGNKNSIFPCIGAALLTGEEVVLENVSDLADVAVLIKILKKLGVSVKKNHSEIIIKADKIARFSLPEDLMVALRGSIVLVGAILGRLGRVNFYHPGGDIIGRRSIMTHLAGFSGLGVNFKKSNLKYSLFVAEDSSFKKAEIFLQEASVTATENLILASVLGERQVLLKNCAKEPHIGDLCRMLLQMGAKIEGVGTDTLEITGVKFLRGTRFRIGADYIEAGTYAVAAAVTGGEIEIEGVEEAFLGPVFLPLKSFGVKTEVTERGVKVFPSKLKAVAKLVTNIWPGFPTDFMSVAIVLATQSRGVSLCHDWMYEGRMFFVDKLITMGAKITLADPHRVLVLGPGRLRGRVLDTPDIRAGMALVVAALAAKGKSIINQAELIERGYADVALKLKKLGADIERVED</sequence>
<dbReference type="PANTHER" id="PTHR43783">
    <property type="entry name" value="UDP-N-ACETYLGLUCOSAMINE 1-CARBOXYVINYLTRANSFERASE"/>
    <property type="match status" value="1"/>
</dbReference>
<evidence type="ECO:0000256" key="6">
    <source>
        <dbReference type="ARBA" id="ARBA00022960"/>
    </source>
</evidence>
<dbReference type="InterPro" id="IPR050068">
    <property type="entry name" value="MurA_subfamily"/>
</dbReference>
<dbReference type="InterPro" id="IPR005750">
    <property type="entry name" value="UDP_GlcNAc_COvinyl_MurA"/>
</dbReference>
<evidence type="ECO:0000256" key="7">
    <source>
        <dbReference type="ARBA" id="ARBA00022984"/>
    </source>
</evidence>
<keyword evidence="6" id="KW-0133">Cell shape</keyword>